<dbReference type="InterPro" id="IPR016181">
    <property type="entry name" value="Acyl_CoA_acyltransferase"/>
</dbReference>
<evidence type="ECO:0000313" key="5">
    <source>
        <dbReference type="Proteomes" id="UP000543030"/>
    </source>
</evidence>
<organism evidence="4 5">
    <name type="scientific">Silvimonas terrae</name>
    <dbReference type="NCBI Taxonomy" id="300266"/>
    <lineage>
        <taxon>Bacteria</taxon>
        <taxon>Pseudomonadati</taxon>
        <taxon>Pseudomonadota</taxon>
        <taxon>Betaproteobacteria</taxon>
        <taxon>Neisseriales</taxon>
        <taxon>Chitinibacteraceae</taxon>
        <taxon>Silvimonas</taxon>
    </lineage>
</organism>
<feature type="domain" description="N-acetyltransferase" evidence="3">
    <location>
        <begin position="1"/>
        <end position="161"/>
    </location>
</feature>
<dbReference type="PANTHER" id="PTHR43072:SF23">
    <property type="entry name" value="UPF0039 PROTEIN C11D3.02C"/>
    <property type="match status" value="1"/>
</dbReference>
<accession>A0A840R9G8</accession>
<reference evidence="4 5" key="1">
    <citation type="submission" date="2020-08" db="EMBL/GenBank/DDBJ databases">
        <title>Genomic Encyclopedia of Type Strains, Phase IV (KMG-IV): sequencing the most valuable type-strain genomes for metagenomic binning, comparative biology and taxonomic classification.</title>
        <authorList>
            <person name="Goeker M."/>
        </authorList>
    </citation>
    <scope>NUCLEOTIDE SEQUENCE [LARGE SCALE GENOMIC DNA]</scope>
    <source>
        <strain evidence="4 5">DSM 18233</strain>
    </source>
</reference>
<dbReference type="EMBL" id="JACHHN010000001">
    <property type="protein sequence ID" value="MBB5189547.1"/>
    <property type="molecule type" value="Genomic_DNA"/>
</dbReference>
<dbReference type="SUPFAM" id="SSF55729">
    <property type="entry name" value="Acyl-CoA N-acyltransferases (Nat)"/>
    <property type="match status" value="1"/>
</dbReference>
<dbReference type="EC" id="2.3.1.183" evidence="4"/>
<dbReference type="PANTHER" id="PTHR43072">
    <property type="entry name" value="N-ACETYLTRANSFERASE"/>
    <property type="match status" value="1"/>
</dbReference>
<dbReference type="RefSeq" id="WP_184096757.1">
    <property type="nucleotide sequence ID" value="NZ_JACHHN010000001.1"/>
</dbReference>
<evidence type="ECO:0000256" key="1">
    <source>
        <dbReference type="ARBA" id="ARBA00022679"/>
    </source>
</evidence>
<keyword evidence="5" id="KW-1185">Reference proteome</keyword>
<dbReference type="AlphaFoldDB" id="A0A840R9G8"/>
<evidence type="ECO:0000256" key="2">
    <source>
        <dbReference type="ARBA" id="ARBA00023315"/>
    </source>
</evidence>
<dbReference type="InterPro" id="IPR000182">
    <property type="entry name" value="GNAT_dom"/>
</dbReference>
<proteinExistence type="predicted"/>
<protein>
    <submittedName>
        <fullName evidence="4">Phosphinothricin acetyltransferase</fullName>
        <ecNumber evidence="4">2.3.1.183</ecNumber>
    </submittedName>
</protein>
<comment type="caution">
    <text evidence="4">The sequence shown here is derived from an EMBL/GenBank/DDBJ whole genome shotgun (WGS) entry which is preliminary data.</text>
</comment>
<evidence type="ECO:0000313" key="4">
    <source>
        <dbReference type="EMBL" id="MBB5189547.1"/>
    </source>
</evidence>
<gene>
    <name evidence="4" type="ORF">HNQ50_000257</name>
</gene>
<dbReference type="GO" id="GO:0102971">
    <property type="term" value="F:phosphinothricin N-acetyltransferase activity"/>
    <property type="evidence" value="ECO:0007669"/>
    <property type="project" value="UniProtKB-EC"/>
</dbReference>
<dbReference type="Pfam" id="PF13420">
    <property type="entry name" value="Acetyltransf_4"/>
    <property type="match status" value="1"/>
</dbReference>
<dbReference type="Gene3D" id="3.40.630.30">
    <property type="match status" value="1"/>
</dbReference>
<name>A0A840R9G8_9NEIS</name>
<dbReference type="NCBIfam" id="NF040504">
    <property type="entry name" value="resist_ArsN1b"/>
    <property type="match status" value="1"/>
</dbReference>
<dbReference type="Proteomes" id="UP000543030">
    <property type="component" value="Unassembled WGS sequence"/>
</dbReference>
<dbReference type="PROSITE" id="PS51186">
    <property type="entry name" value="GNAT"/>
    <property type="match status" value="1"/>
</dbReference>
<keyword evidence="2 4" id="KW-0012">Acyltransferase</keyword>
<keyword evidence="1 4" id="KW-0808">Transferase</keyword>
<sequence>MHIRPVHISDAQAICDIYNHYVINTAISFEQHPVTAEDMARRITEISSQYPWLVAETDTGVVGYAYATGWRGRPAYRHTVESTIYLRADTLRGGIGKPLYTALLDELRARQFHAVVGCIALPNPASVAFHERCGFRKVAHFSEVGRKFEQWLDAGFWEVRL</sequence>
<evidence type="ECO:0000259" key="3">
    <source>
        <dbReference type="PROSITE" id="PS51186"/>
    </source>
</evidence>